<protein>
    <submittedName>
        <fullName evidence="2">Uncharacterized protein</fullName>
    </submittedName>
</protein>
<sequence length="90" mass="10470">MVSRDKGLTKKLGGLSQKLQQPSQYDMRKVVQVEAELKASSKKQYFRPSASILFIYQHTSKEDELEIDQPYLSWDDFDQQCNLRFGPPTQ</sequence>
<dbReference type="AlphaFoldDB" id="B9S9F9"/>
<proteinExistence type="predicted"/>
<accession>B9S9F9</accession>
<dbReference type="Proteomes" id="UP000008311">
    <property type="component" value="Unassembled WGS sequence"/>
</dbReference>
<evidence type="ECO:0000313" key="2">
    <source>
        <dbReference type="EMBL" id="EEF39715.1"/>
    </source>
</evidence>
<dbReference type="EMBL" id="EQ973897">
    <property type="protein sequence ID" value="EEF39715.1"/>
    <property type="molecule type" value="Genomic_DNA"/>
</dbReference>
<name>B9S9F9_RICCO</name>
<evidence type="ECO:0000313" key="3">
    <source>
        <dbReference type="Proteomes" id="UP000008311"/>
    </source>
</evidence>
<evidence type="ECO:0000256" key="1">
    <source>
        <dbReference type="SAM" id="MobiDB-lite"/>
    </source>
</evidence>
<reference evidence="3" key="1">
    <citation type="journal article" date="2010" name="Nat. Biotechnol.">
        <title>Draft genome sequence of the oilseed species Ricinus communis.</title>
        <authorList>
            <person name="Chan A.P."/>
            <person name="Crabtree J."/>
            <person name="Zhao Q."/>
            <person name="Lorenzi H."/>
            <person name="Orvis J."/>
            <person name="Puiu D."/>
            <person name="Melake-Berhan A."/>
            <person name="Jones K.M."/>
            <person name="Redman J."/>
            <person name="Chen G."/>
            <person name="Cahoon E.B."/>
            <person name="Gedil M."/>
            <person name="Stanke M."/>
            <person name="Haas B.J."/>
            <person name="Wortman J.R."/>
            <person name="Fraser-Liggett C.M."/>
            <person name="Ravel J."/>
            <person name="Rabinowicz P.D."/>
        </authorList>
    </citation>
    <scope>NUCLEOTIDE SEQUENCE [LARGE SCALE GENOMIC DNA]</scope>
    <source>
        <strain evidence="3">cv. Hale</strain>
    </source>
</reference>
<feature type="region of interest" description="Disordered" evidence="1">
    <location>
        <begin position="1"/>
        <end position="22"/>
    </location>
</feature>
<organism evidence="2 3">
    <name type="scientific">Ricinus communis</name>
    <name type="common">Castor bean</name>
    <dbReference type="NCBI Taxonomy" id="3988"/>
    <lineage>
        <taxon>Eukaryota</taxon>
        <taxon>Viridiplantae</taxon>
        <taxon>Streptophyta</taxon>
        <taxon>Embryophyta</taxon>
        <taxon>Tracheophyta</taxon>
        <taxon>Spermatophyta</taxon>
        <taxon>Magnoliopsida</taxon>
        <taxon>eudicotyledons</taxon>
        <taxon>Gunneridae</taxon>
        <taxon>Pentapetalae</taxon>
        <taxon>rosids</taxon>
        <taxon>fabids</taxon>
        <taxon>Malpighiales</taxon>
        <taxon>Euphorbiaceae</taxon>
        <taxon>Acalyphoideae</taxon>
        <taxon>Acalypheae</taxon>
        <taxon>Ricinus</taxon>
    </lineage>
</organism>
<dbReference type="InParanoid" id="B9S9F9"/>
<gene>
    <name evidence="2" type="ORF">RCOM_0885070</name>
</gene>
<keyword evidence="3" id="KW-1185">Reference proteome</keyword>